<reference evidence="8 9" key="1">
    <citation type="submission" date="2023-08" db="EMBL/GenBank/DDBJ databases">
        <authorList>
            <person name="Folkvardsen B D."/>
            <person name="Norman A."/>
        </authorList>
    </citation>
    <scope>NUCLEOTIDE SEQUENCE [LARGE SCALE GENOMIC DNA]</scope>
    <source>
        <strain evidence="8 9">Mu0053</strain>
    </source>
</reference>
<evidence type="ECO:0000313" key="8">
    <source>
        <dbReference type="EMBL" id="CAJ1500538.1"/>
    </source>
</evidence>
<evidence type="ECO:0000313" key="9">
    <source>
        <dbReference type="Proteomes" id="UP001190465"/>
    </source>
</evidence>
<keyword evidence="2" id="KW-0813">Transport</keyword>
<sequence>MKLSVDSARCQGHTVCYMVAPDLFKLSEIDGHASAAVDEVPEELLHVAQMAVEGCPEQAISLDENE</sequence>
<dbReference type="SUPFAM" id="SSF54862">
    <property type="entry name" value="4Fe-4S ferredoxins"/>
    <property type="match status" value="1"/>
</dbReference>
<dbReference type="PANTHER" id="PTHR36923:SF3">
    <property type="entry name" value="FERREDOXIN"/>
    <property type="match status" value="1"/>
</dbReference>
<protein>
    <submittedName>
        <fullName evidence="8">Ferredoxin</fullName>
    </submittedName>
</protein>
<accession>A0ABM9LKL8</accession>
<dbReference type="InterPro" id="IPR051269">
    <property type="entry name" value="Fe-S_cluster_ET"/>
</dbReference>
<evidence type="ECO:0000256" key="4">
    <source>
        <dbReference type="ARBA" id="ARBA00022982"/>
    </source>
</evidence>
<dbReference type="Pfam" id="PF13459">
    <property type="entry name" value="Fer4_15"/>
    <property type="match status" value="1"/>
</dbReference>
<keyword evidence="6" id="KW-0411">Iron-sulfur</keyword>
<evidence type="ECO:0000256" key="5">
    <source>
        <dbReference type="ARBA" id="ARBA00023004"/>
    </source>
</evidence>
<evidence type="ECO:0000256" key="7">
    <source>
        <dbReference type="ARBA" id="ARBA00023291"/>
    </source>
</evidence>
<evidence type="ECO:0000256" key="1">
    <source>
        <dbReference type="ARBA" id="ARBA00001927"/>
    </source>
</evidence>
<keyword evidence="4" id="KW-0249">Electron transport</keyword>
<comment type="cofactor">
    <cofactor evidence="1">
        <name>[3Fe-4S] cluster</name>
        <dbReference type="ChEBI" id="CHEBI:21137"/>
    </cofactor>
</comment>
<organism evidence="8 9">
    <name type="scientific">[Mycobacterium] burgundiense</name>
    <dbReference type="NCBI Taxonomy" id="3064286"/>
    <lineage>
        <taxon>Bacteria</taxon>
        <taxon>Bacillati</taxon>
        <taxon>Actinomycetota</taxon>
        <taxon>Actinomycetes</taxon>
        <taxon>Mycobacteriales</taxon>
        <taxon>Mycobacteriaceae</taxon>
        <taxon>Mycolicibacterium</taxon>
    </lineage>
</organism>
<dbReference type="RefSeq" id="WP_308481909.1">
    <property type="nucleotide sequence ID" value="NZ_OY726397.1"/>
</dbReference>
<evidence type="ECO:0000256" key="6">
    <source>
        <dbReference type="ARBA" id="ARBA00023014"/>
    </source>
</evidence>
<gene>
    <name evidence="8" type="ORF">MU0053_001697</name>
</gene>
<keyword evidence="9" id="KW-1185">Reference proteome</keyword>
<dbReference type="Proteomes" id="UP001190465">
    <property type="component" value="Chromosome"/>
</dbReference>
<dbReference type="PANTHER" id="PTHR36923">
    <property type="entry name" value="FERREDOXIN"/>
    <property type="match status" value="1"/>
</dbReference>
<keyword evidence="3" id="KW-0479">Metal-binding</keyword>
<evidence type="ECO:0000256" key="3">
    <source>
        <dbReference type="ARBA" id="ARBA00022723"/>
    </source>
</evidence>
<evidence type="ECO:0000256" key="2">
    <source>
        <dbReference type="ARBA" id="ARBA00022448"/>
    </source>
</evidence>
<keyword evidence="7" id="KW-0003">3Fe-4S</keyword>
<keyword evidence="5" id="KW-0408">Iron</keyword>
<name>A0ABM9LKL8_9MYCO</name>
<proteinExistence type="predicted"/>
<dbReference type="Gene3D" id="3.30.70.20">
    <property type="match status" value="1"/>
</dbReference>
<dbReference type="EMBL" id="OY726397">
    <property type="protein sequence ID" value="CAJ1500538.1"/>
    <property type="molecule type" value="Genomic_DNA"/>
</dbReference>